<dbReference type="RefSeq" id="WP_126406438.1">
    <property type="nucleotide sequence ID" value="NZ_CABEID010000001.1"/>
</dbReference>
<feature type="transmembrane region" description="Helical" evidence="9">
    <location>
        <begin position="473"/>
        <end position="492"/>
    </location>
</feature>
<evidence type="ECO:0000313" key="13">
    <source>
        <dbReference type="Proteomes" id="UP000403538"/>
    </source>
</evidence>
<organism evidence="12 13">
    <name type="scientific">Streptococcus anginosus</name>
    <dbReference type="NCBI Taxonomy" id="1328"/>
    <lineage>
        <taxon>Bacteria</taxon>
        <taxon>Bacillati</taxon>
        <taxon>Bacillota</taxon>
        <taxon>Bacilli</taxon>
        <taxon>Lactobacillales</taxon>
        <taxon>Streptococcaceae</taxon>
        <taxon>Streptococcus</taxon>
        <taxon>Streptococcus anginosus group</taxon>
    </lineage>
</organism>
<dbReference type="PANTHER" id="PTHR30614:SF20">
    <property type="entry name" value="GLUTAMINE TRANSPORT SYSTEM PERMEASE PROTEIN GLNP"/>
    <property type="match status" value="1"/>
</dbReference>
<evidence type="ECO:0000256" key="8">
    <source>
        <dbReference type="ARBA" id="ARBA00023136"/>
    </source>
</evidence>
<dbReference type="CDD" id="cd06261">
    <property type="entry name" value="TM_PBP2"/>
    <property type="match status" value="1"/>
</dbReference>
<accession>A0A4U9Y8D4</accession>
<feature type="transmembrane region" description="Helical" evidence="9">
    <location>
        <begin position="330"/>
        <end position="349"/>
    </location>
</feature>
<dbReference type="SUPFAM" id="SSF53850">
    <property type="entry name" value="Periplasmic binding protein-like II"/>
    <property type="match status" value="1"/>
</dbReference>
<evidence type="ECO:0000313" key="12">
    <source>
        <dbReference type="EMBL" id="VTS23120.1"/>
    </source>
</evidence>
<proteinExistence type="inferred from homology"/>
<dbReference type="InterPro" id="IPR001638">
    <property type="entry name" value="Solute-binding_3/MltF_N"/>
</dbReference>
<dbReference type="EMBL" id="CABEID010000001">
    <property type="protein sequence ID" value="VTS23120.1"/>
    <property type="molecule type" value="Genomic_DNA"/>
</dbReference>
<comment type="subcellular location">
    <subcellularLocation>
        <location evidence="1 9">Cell membrane</location>
        <topology evidence="1 9">Multi-pass membrane protein</topology>
    </subcellularLocation>
</comment>
<dbReference type="GO" id="GO:0016787">
    <property type="term" value="F:hydrolase activity"/>
    <property type="evidence" value="ECO:0007669"/>
    <property type="project" value="UniProtKB-KW"/>
</dbReference>
<dbReference type="PROSITE" id="PS50928">
    <property type="entry name" value="ABC_TM1"/>
    <property type="match status" value="1"/>
</dbReference>
<dbReference type="GO" id="GO:0043190">
    <property type="term" value="C:ATP-binding cassette (ABC) transporter complex"/>
    <property type="evidence" value="ECO:0007669"/>
    <property type="project" value="InterPro"/>
</dbReference>
<dbReference type="AlphaFoldDB" id="A0A4U9Y8D4"/>
<evidence type="ECO:0000256" key="9">
    <source>
        <dbReference type="RuleBase" id="RU363032"/>
    </source>
</evidence>
<dbReference type="NCBIfam" id="TIGR01726">
    <property type="entry name" value="HEQRo_perm_3TM"/>
    <property type="match status" value="1"/>
</dbReference>
<sequence>MKKICLSLFTLFLFSLGFVNTVHADEYLRIGMEAAYAPFNWTQDDDKNGAVKIEGTNQYANGYDVQIAKQVAKELGKKPLVVKTSWNGLIPALTSGKLDMIIAGMSPTAERKKEIAFSNSYYTSEPVVLVNKDGTYANAKTLKDFKGAKITSQQGVYLYNLISQLTGAKQETAMGDFAQMRQALESGVIDGYISERPEALTAESANSKFKMIQFKKGFEVNEEDATIAIGMRKNDNRLEQVNAAIAKISAKDQVALMDKMIQNQPVDTDASKDKTTFFGQVTKILKDNWPQFLRGAGLTLLISITGTIAGLIIGLLIGVYRTAPIAKNKALAMLQTLFGWFLNVYIEIFRGTPMIVQSMVIYYGTAQAFGVSIDRTIAAIFIVSINTGAYMSEIVRGGIFAVDKGQFEAATALGMTHNQTMRKVVLPQVVRNILPATGNEFVINIKDTSVLNVISVVELYFSGNTIATQTYQYFQTFTIIAVIYFVLTFTVTRILRYVERRFDTDDYTTGANQMQTKGVKA</sequence>
<keyword evidence="8 9" id="KW-0472">Membrane</keyword>
<gene>
    <name evidence="12" type="primary">yecS</name>
    <name evidence="12" type="ORF">NCTC11062_00384</name>
</gene>
<dbReference type="InterPro" id="IPR043429">
    <property type="entry name" value="ArtM/GltK/GlnP/TcyL/YhdX-like"/>
</dbReference>
<comment type="similarity">
    <text evidence="2">Belongs to the binding-protein-dependent transport system permease family. HisMQ subfamily.</text>
</comment>
<evidence type="ECO:0000256" key="5">
    <source>
        <dbReference type="ARBA" id="ARBA00022692"/>
    </source>
</evidence>
<dbReference type="SUPFAM" id="SSF161098">
    <property type="entry name" value="MetI-like"/>
    <property type="match status" value="1"/>
</dbReference>
<keyword evidence="4" id="KW-1003">Cell membrane</keyword>
<dbReference type="Proteomes" id="UP000403538">
    <property type="component" value="Unassembled WGS sequence"/>
</dbReference>
<dbReference type="Pfam" id="PF00528">
    <property type="entry name" value="BPD_transp_1"/>
    <property type="match status" value="1"/>
</dbReference>
<name>A0A4U9Y8D4_STRAP</name>
<dbReference type="FunFam" id="1.10.3720.10:FF:000033">
    <property type="entry name" value="Polar amino acid ABC transporter permease"/>
    <property type="match status" value="1"/>
</dbReference>
<evidence type="ECO:0000256" key="3">
    <source>
        <dbReference type="ARBA" id="ARBA00022448"/>
    </source>
</evidence>
<dbReference type="Gene3D" id="3.40.190.10">
    <property type="entry name" value="Periplasmic binding protein-like II"/>
    <property type="match status" value="2"/>
</dbReference>
<feature type="chain" id="PRO_5020442086" evidence="10">
    <location>
        <begin position="25"/>
        <end position="521"/>
    </location>
</feature>
<dbReference type="PANTHER" id="PTHR30614">
    <property type="entry name" value="MEMBRANE COMPONENT OF AMINO ACID ABC TRANSPORTER"/>
    <property type="match status" value="1"/>
</dbReference>
<evidence type="ECO:0000256" key="10">
    <source>
        <dbReference type="SAM" id="SignalP"/>
    </source>
</evidence>
<keyword evidence="7 9" id="KW-1133">Transmembrane helix</keyword>
<evidence type="ECO:0000256" key="1">
    <source>
        <dbReference type="ARBA" id="ARBA00004651"/>
    </source>
</evidence>
<dbReference type="GO" id="GO:0006865">
    <property type="term" value="P:amino acid transport"/>
    <property type="evidence" value="ECO:0007669"/>
    <property type="project" value="UniProtKB-KW"/>
</dbReference>
<dbReference type="Pfam" id="PF00497">
    <property type="entry name" value="SBP_bac_3"/>
    <property type="match status" value="1"/>
</dbReference>
<feature type="domain" description="ABC transmembrane type-1" evidence="11">
    <location>
        <begin position="296"/>
        <end position="495"/>
    </location>
</feature>
<dbReference type="InterPro" id="IPR010065">
    <property type="entry name" value="AA_ABC_transptr_permease_3TM"/>
</dbReference>
<keyword evidence="5 9" id="KW-0812">Transmembrane</keyword>
<keyword evidence="12" id="KW-0378">Hydrolase</keyword>
<dbReference type="Gene3D" id="1.10.3720.10">
    <property type="entry name" value="MetI-like"/>
    <property type="match status" value="1"/>
</dbReference>
<protein>
    <submittedName>
        <fullName evidence="12">ABC uptake transporter substrate binding protein /membrane-spanning protein</fullName>
        <ecNumber evidence="12">3.6.3.21</ecNumber>
    </submittedName>
</protein>
<dbReference type="InterPro" id="IPR000515">
    <property type="entry name" value="MetI-like"/>
</dbReference>
<dbReference type="EC" id="3.6.3.21" evidence="12"/>
<feature type="transmembrane region" description="Helical" evidence="9">
    <location>
        <begin position="292"/>
        <end position="318"/>
    </location>
</feature>
<dbReference type="SMART" id="SM00062">
    <property type="entry name" value="PBPb"/>
    <property type="match status" value="1"/>
</dbReference>
<evidence type="ECO:0000256" key="2">
    <source>
        <dbReference type="ARBA" id="ARBA00010072"/>
    </source>
</evidence>
<reference evidence="12 13" key="1">
    <citation type="submission" date="2019-05" db="EMBL/GenBank/DDBJ databases">
        <authorList>
            <consortium name="Pathogen Informatics"/>
        </authorList>
    </citation>
    <scope>NUCLEOTIDE SEQUENCE [LARGE SCALE GENOMIC DNA]</scope>
    <source>
        <strain evidence="12 13">NCTC11062</strain>
    </source>
</reference>
<evidence type="ECO:0000256" key="7">
    <source>
        <dbReference type="ARBA" id="ARBA00022989"/>
    </source>
</evidence>
<keyword evidence="10" id="KW-0732">Signal</keyword>
<dbReference type="InterPro" id="IPR035906">
    <property type="entry name" value="MetI-like_sf"/>
</dbReference>
<evidence type="ECO:0000256" key="6">
    <source>
        <dbReference type="ARBA" id="ARBA00022970"/>
    </source>
</evidence>
<keyword evidence="3 9" id="KW-0813">Transport</keyword>
<evidence type="ECO:0000256" key="4">
    <source>
        <dbReference type="ARBA" id="ARBA00022475"/>
    </source>
</evidence>
<evidence type="ECO:0000259" key="11">
    <source>
        <dbReference type="PROSITE" id="PS50928"/>
    </source>
</evidence>
<feature type="signal peptide" evidence="10">
    <location>
        <begin position="1"/>
        <end position="24"/>
    </location>
</feature>
<dbReference type="GO" id="GO:0022857">
    <property type="term" value="F:transmembrane transporter activity"/>
    <property type="evidence" value="ECO:0007669"/>
    <property type="project" value="InterPro"/>
</dbReference>
<keyword evidence="6" id="KW-0029">Amino-acid transport</keyword>